<gene>
    <name evidence="1" type="ORF">HaLaN_23715</name>
</gene>
<keyword evidence="2" id="KW-1185">Reference proteome</keyword>
<sequence>MREFCKRHYSTGLQYQGKSDSWGAYGVYTSKRVDVSAATFVVSTGRQPRAYNKVEFTAMRQVEGMPHGGHSYSLARLPPPNCLPAPEDGGNARAGTAGSMIRGREARQGCAATRARLLCISPWLRL</sequence>
<evidence type="ECO:0000313" key="2">
    <source>
        <dbReference type="Proteomes" id="UP000485058"/>
    </source>
</evidence>
<accession>A0A699ZX79</accession>
<evidence type="ECO:0000313" key="1">
    <source>
        <dbReference type="EMBL" id="GFH25710.1"/>
    </source>
</evidence>
<proteinExistence type="predicted"/>
<reference evidence="1 2" key="1">
    <citation type="submission" date="2020-02" db="EMBL/GenBank/DDBJ databases">
        <title>Draft genome sequence of Haematococcus lacustris strain NIES-144.</title>
        <authorList>
            <person name="Morimoto D."/>
            <person name="Nakagawa S."/>
            <person name="Yoshida T."/>
            <person name="Sawayama S."/>
        </authorList>
    </citation>
    <scope>NUCLEOTIDE SEQUENCE [LARGE SCALE GENOMIC DNA]</scope>
    <source>
        <strain evidence="1 2">NIES-144</strain>
    </source>
</reference>
<dbReference type="AlphaFoldDB" id="A0A699ZX79"/>
<protein>
    <submittedName>
        <fullName evidence="1">Uncharacterized protein</fullName>
    </submittedName>
</protein>
<comment type="caution">
    <text evidence="1">The sequence shown here is derived from an EMBL/GenBank/DDBJ whole genome shotgun (WGS) entry which is preliminary data.</text>
</comment>
<name>A0A699ZX79_HAELA</name>
<dbReference type="EMBL" id="BLLF01002896">
    <property type="protein sequence ID" value="GFH25710.1"/>
    <property type="molecule type" value="Genomic_DNA"/>
</dbReference>
<organism evidence="1 2">
    <name type="scientific">Haematococcus lacustris</name>
    <name type="common">Green alga</name>
    <name type="synonym">Haematococcus pluvialis</name>
    <dbReference type="NCBI Taxonomy" id="44745"/>
    <lineage>
        <taxon>Eukaryota</taxon>
        <taxon>Viridiplantae</taxon>
        <taxon>Chlorophyta</taxon>
        <taxon>core chlorophytes</taxon>
        <taxon>Chlorophyceae</taxon>
        <taxon>CS clade</taxon>
        <taxon>Chlamydomonadales</taxon>
        <taxon>Haematococcaceae</taxon>
        <taxon>Haematococcus</taxon>
    </lineage>
</organism>
<dbReference type="Proteomes" id="UP000485058">
    <property type="component" value="Unassembled WGS sequence"/>
</dbReference>